<evidence type="ECO:0000256" key="1">
    <source>
        <dbReference type="SAM" id="SignalP"/>
    </source>
</evidence>
<accession>A0A549SQD8</accession>
<evidence type="ECO:0000313" key="3">
    <source>
        <dbReference type="Proteomes" id="UP000316801"/>
    </source>
</evidence>
<dbReference type="RefSeq" id="WP_143127775.1">
    <property type="nucleotide sequence ID" value="NZ_VJMG01000089.1"/>
</dbReference>
<feature type="signal peptide" evidence="1">
    <location>
        <begin position="1"/>
        <end position="20"/>
    </location>
</feature>
<organism evidence="2 3">
    <name type="scientific">Rhizobium straminoryzae</name>
    <dbReference type="NCBI Taxonomy" id="1387186"/>
    <lineage>
        <taxon>Bacteria</taxon>
        <taxon>Pseudomonadati</taxon>
        <taxon>Pseudomonadota</taxon>
        <taxon>Alphaproteobacteria</taxon>
        <taxon>Hyphomicrobiales</taxon>
        <taxon>Rhizobiaceae</taxon>
        <taxon>Rhizobium/Agrobacterium group</taxon>
        <taxon>Rhizobium</taxon>
    </lineage>
</organism>
<dbReference type="EMBL" id="VJMG01000089">
    <property type="protein sequence ID" value="TRL31838.1"/>
    <property type="molecule type" value="Genomic_DNA"/>
</dbReference>
<name>A0A549SQD8_9HYPH</name>
<keyword evidence="3" id="KW-1185">Reference proteome</keyword>
<comment type="caution">
    <text evidence="2">The sequence shown here is derived from an EMBL/GenBank/DDBJ whole genome shotgun (WGS) entry which is preliminary data.</text>
</comment>
<proteinExistence type="predicted"/>
<dbReference type="Pfam" id="PF06823">
    <property type="entry name" value="DUF1236"/>
    <property type="match status" value="1"/>
</dbReference>
<keyword evidence="1" id="KW-0732">Signal</keyword>
<dbReference type="Proteomes" id="UP000316801">
    <property type="component" value="Unassembled WGS sequence"/>
</dbReference>
<gene>
    <name evidence="2" type="ORF">FNA46_24120</name>
</gene>
<dbReference type="InterPro" id="IPR009642">
    <property type="entry name" value="DUF1236"/>
</dbReference>
<feature type="chain" id="PRO_5021724100" evidence="1">
    <location>
        <begin position="21"/>
        <end position="102"/>
    </location>
</feature>
<dbReference type="AlphaFoldDB" id="A0A549SQD8"/>
<evidence type="ECO:0000313" key="2">
    <source>
        <dbReference type="EMBL" id="TRL31838.1"/>
    </source>
</evidence>
<protein>
    <submittedName>
        <fullName evidence="2">DUF1236 domain-containing protein</fullName>
    </submittedName>
</protein>
<sequence length="102" mass="10915">MIKLLFATLAIVISAQTVFAGTAADVVPTPRPPTDLAVAYVASQPAPPNPVQMTETLKVGHTIPANLLLLPIPDSPDYAFVFVNQIRLIVDARTRVVIQVVD</sequence>
<reference evidence="2 3" key="1">
    <citation type="submission" date="2019-07" db="EMBL/GenBank/DDBJ databases">
        <title>Ln-dependent methylotrophs.</title>
        <authorList>
            <person name="Tani A."/>
        </authorList>
    </citation>
    <scope>NUCLEOTIDE SEQUENCE [LARGE SCALE GENOMIC DNA]</scope>
    <source>
        <strain evidence="2 3">SM12</strain>
    </source>
</reference>